<evidence type="ECO:0000313" key="2">
    <source>
        <dbReference type="Proteomes" id="UP001148662"/>
    </source>
</evidence>
<proteinExistence type="predicted"/>
<dbReference type="EMBL" id="JANHOG010001287">
    <property type="protein sequence ID" value="KAJ3539692.1"/>
    <property type="molecule type" value="Genomic_DNA"/>
</dbReference>
<comment type="caution">
    <text evidence="1">The sequence shown here is derived from an EMBL/GenBank/DDBJ whole genome shotgun (WGS) entry which is preliminary data.</text>
</comment>
<evidence type="ECO:0000313" key="1">
    <source>
        <dbReference type="EMBL" id="KAJ3539692.1"/>
    </source>
</evidence>
<organism evidence="1 2">
    <name type="scientific">Phlebia brevispora</name>
    <dbReference type="NCBI Taxonomy" id="194682"/>
    <lineage>
        <taxon>Eukaryota</taxon>
        <taxon>Fungi</taxon>
        <taxon>Dikarya</taxon>
        <taxon>Basidiomycota</taxon>
        <taxon>Agaricomycotina</taxon>
        <taxon>Agaricomycetes</taxon>
        <taxon>Polyporales</taxon>
        <taxon>Meruliaceae</taxon>
        <taxon>Phlebia</taxon>
    </lineage>
</organism>
<gene>
    <name evidence="1" type="ORF">NM688_g6330</name>
</gene>
<reference evidence="1" key="1">
    <citation type="submission" date="2022-07" db="EMBL/GenBank/DDBJ databases">
        <title>Genome Sequence of Phlebia brevispora.</title>
        <authorList>
            <person name="Buettner E."/>
        </authorList>
    </citation>
    <scope>NUCLEOTIDE SEQUENCE</scope>
    <source>
        <strain evidence="1">MPL23</strain>
    </source>
</reference>
<keyword evidence="2" id="KW-1185">Reference proteome</keyword>
<accession>A0ACC1SH47</accession>
<protein>
    <submittedName>
        <fullName evidence="1">Uncharacterized protein</fullName>
    </submittedName>
</protein>
<dbReference type="Proteomes" id="UP001148662">
    <property type="component" value="Unassembled WGS sequence"/>
</dbReference>
<sequence>MTAPPHCSDSVIATPANSGDLEKAVYAVQDGIKTIRVDRMRHKMTIDTLKGGRDPLDHYLRQAPDDNDPLWKQIKGRSFYYTAWTKYVKDSSAWTASEGQAFLIIIPPPHDYKPEGPIDKLLLALLGLLATGHSKEHTERLQEFMDKLGKSVRKSLGDRAKDMLSIAALMNLLDEHRSYATALVQTVNDKADSEGRAVKLINSHIEGNTEFYNSMGYHAVDRFWLGGDNPAWDEPPIPIDLMVREPESPATNEKIKHAI</sequence>
<name>A0ACC1SH47_9APHY</name>